<keyword evidence="2" id="KW-1185">Reference proteome</keyword>
<dbReference type="OrthoDB" id="1099184at2"/>
<proteinExistence type="predicted"/>
<accession>A0A372NUM7</accession>
<dbReference type="EMBL" id="QWDC01000002">
    <property type="protein sequence ID" value="RFZ92936.1"/>
    <property type="molecule type" value="Genomic_DNA"/>
</dbReference>
<organism evidence="1 2">
    <name type="scientific">Mucilaginibacter conchicola</name>
    <dbReference type="NCBI Taxonomy" id="2303333"/>
    <lineage>
        <taxon>Bacteria</taxon>
        <taxon>Pseudomonadati</taxon>
        <taxon>Bacteroidota</taxon>
        <taxon>Sphingobacteriia</taxon>
        <taxon>Sphingobacteriales</taxon>
        <taxon>Sphingobacteriaceae</taxon>
        <taxon>Mucilaginibacter</taxon>
    </lineage>
</organism>
<evidence type="ECO:0000313" key="1">
    <source>
        <dbReference type="EMBL" id="RFZ92936.1"/>
    </source>
</evidence>
<comment type="caution">
    <text evidence="1">The sequence shown here is derived from an EMBL/GenBank/DDBJ whole genome shotgun (WGS) entry which is preliminary data.</text>
</comment>
<protein>
    <submittedName>
        <fullName evidence="1">Uncharacterized protein</fullName>
    </submittedName>
</protein>
<evidence type="ECO:0000313" key="2">
    <source>
        <dbReference type="Proteomes" id="UP000264217"/>
    </source>
</evidence>
<gene>
    <name evidence="1" type="ORF">D0C36_16235</name>
</gene>
<dbReference type="RefSeq" id="WP_117392645.1">
    <property type="nucleotide sequence ID" value="NZ_QWDC01000002.1"/>
</dbReference>
<name>A0A372NUM7_9SPHI</name>
<reference evidence="1 2" key="1">
    <citation type="submission" date="2018-08" db="EMBL/GenBank/DDBJ databases">
        <title>Mucilaginibacter sp. MYSH2.</title>
        <authorList>
            <person name="Seo T."/>
        </authorList>
    </citation>
    <scope>NUCLEOTIDE SEQUENCE [LARGE SCALE GENOMIC DNA]</scope>
    <source>
        <strain evidence="1 2">MYSH2</strain>
    </source>
</reference>
<dbReference type="Proteomes" id="UP000264217">
    <property type="component" value="Unassembled WGS sequence"/>
</dbReference>
<sequence length="196" mass="22152">MEKFALTLRSKTVLKEHRGFARYEKELAAEIILAIEQKNTEVLNWFNGFGDSLRAILMNVHAYHKGLEFGFTEIAFGQYGWFVRPQFLDYEVIKPGNSERYGEYSEIRIGRGPNGIWSYALNYSFGCAGGGSALSVYDPHFASRDAALDHALAKLKVMFTAQIGSSDTTNYKQDIIQKTLKAIDQQMVAMIQLSLF</sequence>
<dbReference type="AlphaFoldDB" id="A0A372NUM7"/>